<evidence type="ECO:0000313" key="7">
    <source>
        <dbReference type="Proteomes" id="UP000035065"/>
    </source>
</evidence>
<evidence type="ECO:0000256" key="4">
    <source>
        <dbReference type="SAM" id="MobiDB-lite"/>
    </source>
</evidence>
<dbReference type="Proteomes" id="UP000035065">
    <property type="component" value="Unassembled WGS sequence"/>
</dbReference>
<feature type="transmembrane region" description="Helical" evidence="5">
    <location>
        <begin position="109"/>
        <end position="133"/>
    </location>
</feature>
<gene>
    <name evidence="6" type="ORF">SCNU_12357</name>
</gene>
<dbReference type="GO" id="GO:0005886">
    <property type="term" value="C:plasma membrane"/>
    <property type="evidence" value="ECO:0007669"/>
    <property type="project" value="UniProtKB-SubCell"/>
</dbReference>
<evidence type="ECO:0000256" key="1">
    <source>
        <dbReference type="ARBA" id="ARBA00004651"/>
    </source>
</evidence>
<keyword evidence="5" id="KW-0472">Membrane</keyword>
<organism evidence="6 7">
    <name type="scientific">Gordonia neofelifaecis NRRL B-59395</name>
    <dbReference type="NCBI Taxonomy" id="644548"/>
    <lineage>
        <taxon>Bacteria</taxon>
        <taxon>Bacillati</taxon>
        <taxon>Actinomycetota</taxon>
        <taxon>Actinomycetes</taxon>
        <taxon>Mycobacteriales</taxon>
        <taxon>Gordoniaceae</taxon>
        <taxon>Gordonia</taxon>
    </lineage>
</organism>
<keyword evidence="5" id="KW-0812">Transmembrane</keyword>
<feature type="compositionally biased region" description="Polar residues" evidence="4">
    <location>
        <begin position="1"/>
        <end position="16"/>
    </location>
</feature>
<dbReference type="PANTHER" id="PTHR30151">
    <property type="entry name" value="ALKANE SULFONATE ABC TRANSPORTER-RELATED, MEMBRANE SUBUNIT"/>
    <property type="match status" value="1"/>
</dbReference>
<comment type="subcellular location">
    <subcellularLocation>
        <location evidence="1">Cell membrane</location>
        <topology evidence="1">Multi-pass membrane protein</topology>
    </subcellularLocation>
</comment>
<proteinExistence type="predicted"/>
<dbReference type="AlphaFoldDB" id="F1YKN8"/>
<sequence>MTITTETPATGAQSPSAEPDSATAAPPGPTRRSLPYRAGYAVAVPLASVLVFAGLWQLAASSGLWSTTFVPPLGSIWRAFVEVSTTHDGVRGYGGYLLSEHLYMTVRRVFFGVTAGVVVGVALGTLMGLVGWLRRLVEPWLTFLRGAAARLLLPAGHLAGHR</sequence>
<dbReference type="EMBL" id="AEUD01000010">
    <property type="protein sequence ID" value="EGD54682.1"/>
    <property type="molecule type" value="Genomic_DNA"/>
</dbReference>
<accession>F1YKN8</accession>
<feature type="region of interest" description="Disordered" evidence="4">
    <location>
        <begin position="1"/>
        <end position="29"/>
    </location>
</feature>
<dbReference type="eggNOG" id="COG0600">
    <property type="taxonomic scope" value="Bacteria"/>
</dbReference>
<evidence type="ECO:0000313" key="6">
    <source>
        <dbReference type="EMBL" id="EGD54682.1"/>
    </source>
</evidence>
<dbReference type="STRING" id="644548.SCNU_12357"/>
<keyword evidence="3" id="KW-1003">Cell membrane</keyword>
<keyword evidence="7" id="KW-1185">Reference proteome</keyword>
<evidence type="ECO:0000256" key="3">
    <source>
        <dbReference type="ARBA" id="ARBA00022475"/>
    </source>
</evidence>
<keyword evidence="5" id="KW-1133">Transmembrane helix</keyword>
<protein>
    <submittedName>
        <fullName evidence="6">Binding-protein-dependent transport systems inner membrane component</fullName>
    </submittedName>
</protein>
<reference evidence="6 7" key="1">
    <citation type="journal article" date="2011" name="J. Bacteriol.">
        <title>Draft Genome Sequence of Gordonia neofelifaecis NRRL B-59395, a Cholesterol-Degrading Actinomycete.</title>
        <authorList>
            <person name="Ge F."/>
            <person name="Li W."/>
            <person name="Chen G."/>
            <person name="Liu Y."/>
            <person name="Zhang G."/>
            <person name="Yong B."/>
            <person name="Wang Q."/>
            <person name="Wang N."/>
            <person name="Huang Z."/>
            <person name="Li W."/>
            <person name="Wang J."/>
            <person name="Wu C."/>
            <person name="Xie Q."/>
            <person name="Liu G."/>
        </authorList>
    </citation>
    <scope>NUCLEOTIDE SEQUENCE [LARGE SCALE GENOMIC DNA]</scope>
    <source>
        <strain evidence="6 7">NRRL B-59395</strain>
    </source>
</reference>
<feature type="transmembrane region" description="Helical" evidence="5">
    <location>
        <begin position="38"/>
        <end position="59"/>
    </location>
</feature>
<evidence type="ECO:0000256" key="5">
    <source>
        <dbReference type="SAM" id="Phobius"/>
    </source>
</evidence>
<comment type="caution">
    <text evidence="6">The sequence shown here is derived from an EMBL/GenBank/DDBJ whole genome shotgun (WGS) entry which is preliminary data.</text>
</comment>
<dbReference type="PANTHER" id="PTHR30151:SF0">
    <property type="entry name" value="ABC TRANSPORTER PERMEASE PROTEIN MJ0413-RELATED"/>
    <property type="match status" value="1"/>
</dbReference>
<name>F1YKN8_9ACTN</name>
<keyword evidence="2" id="KW-0813">Transport</keyword>
<evidence type="ECO:0000256" key="2">
    <source>
        <dbReference type="ARBA" id="ARBA00022448"/>
    </source>
</evidence>